<dbReference type="PANTHER" id="PTHR45947:SF3">
    <property type="entry name" value="SULFOQUINOVOSYL TRANSFERASE SQD2"/>
    <property type="match status" value="1"/>
</dbReference>
<sequence length="334" mass="37516">MKILHVTDCYAGGVSRAIDTITKITPTYDHYLAWSGKESPTEKSNYIETFQIHGGILKKVKLVRTLVNIIRPDIVHAHSSWAGVYTRLLPLPCRVIYQPHCFAFDDPERKPTTRAFYFLAESILSRNSECIIHLSEHEKKLACKINSKAKSLYLPNAPTIQNLPSKKKSNSIKEIVMVGRLAPQKAPFFFAETIKLITTEENIKFTWIGDGEEKYRKMLSKLGVEVTGWLDEVQLANRLSSACIYFHTASYEGYPLSVLDAASSGLAVLVRDIPAFSEDTFIKVKTPSEAAASILELIKDTEKLNLARQANNATLARMNYSTQKKALLNIYNGE</sequence>
<accession>A0ABS3TU14</accession>
<reference evidence="2 3" key="1">
    <citation type="submission" date="2020-12" db="EMBL/GenBank/DDBJ databases">
        <title>Pseudomonas schmalbachii sp. nov. isolated from millipede gut.</title>
        <authorList>
            <person name="Shelomi M."/>
        </authorList>
    </citation>
    <scope>NUCLEOTIDE SEQUENCE [LARGE SCALE GENOMIC DNA]</scope>
    <source>
        <strain evidence="2 3">Milli4</strain>
    </source>
</reference>
<dbReference type="InterPro" id="IPR050194">
    <property type="entry name" value="Glycosyltransferase_grp1"/>
</dbReference>
<evidence type="ECO:0000313" key="2">
    <source>
        <dbReference type="EMBL" id="MBO3277152.1"/>
    </source>
</evidence>
<evidence type="ECO:0000259" key="1">
    <source>
        <dbReference type="Pfam" id="PF13579"/>
    </source>
</evidence>
<evidence type="ECO:0000313" key="3">
    <source>
        <dbReference type="Proteomes" id="UP000669060"/>
    </source>
</evidence>
<dbReference type="Gene3D" id="3.40.50.2000">
    <property type="entry name" value="Glycogen Phosphorylase B"/>
    <property type="match status" value="2"/>
</dbReference>
<dbReference type="InterPro" id="IPR028098">
    <property type="entry name" value="Glyco_trans_4-like_N"/>
</dbReference>
<name>A0ABS3TU14_9PSED</name>
<dbReference type="SUPFAM" id="SSF53756">
    <property type="entry name" value="UDP-Glycosyltransferase/glycogen phosphorylase"/>
    <property type="match status" value="1"/>
</dbReference>
<keyword evidence="3" id="KW-1185">Reference proteome</keyword>
<dbReference type="RefSeq" id="WP_208315339.1">
    <property type="nucleotide sequence ID" value="NZ_JAELYA010000007.1"/>
</dbReference>
<feature type="domain" description="Glycosyltransferase subfamily 4-like N-terminal" evidence="1">
    <location>
        <begin position="63"/>
        <end position="145"/>
    </location>
</feature>
<dbReference type="Proteomes" id="UP000669060">
    <property type="component" value="Unassembled WGS sequence"/>
</dbReference>
<dbReference type="Pfam" id="PF13579">
    <property type="entry name" value="Glyco_trans_4_4"/>
    <property type="match status" value="1"/>
</dbReference>
<proteinExistence type="predicted"/>
<dbReference type="EMBL" id="JAELYA010000007">
    <property type="protein sequence ID" value="MBO3277152.1"/>
    <property type="molecule type" value="Genomic_DNA"/>
</dbReference>
<comment type="caution">
    <text evidence="2">The sequence shown here is derived from an EMBL/GenBank/DDBJ whole genome shotgun (WGS) entry which is preliminary data.</text>
</comment>
<organism evidence="2 3">
    <name type="scientific">Pseudomonas schmalbachii</name>
    <dbReference type="NCBI Taxonomy" id="2816993"/>
    <lineage>
        <taxon>Bacteria</taxon>
        <taxon>Pseudomonadati</taxon>
        <taxon>Pseudomonadota</taxon>
        <taxon>Gammaproteobacteria</taxon>
        <taxon>Pseudomonadales</taxon>
        <taxon>Pseudomonadaceae</taxon>
        <taxon>Pseudomonas</taxon>
    </lineage>
</organism>
<dbReference type="Pfam" id="PF13692">
    <property type="entry name" value="Glyco_trans_1_4"/>
    <property type="match status" value="1"/>
</dbReference>
<gene>
    <name evidence="2" type="ORF">JFY56_18180</name>
</gene>
<protein>
    <submittedName>
        <fullName evidence="2">Glycosyltransferase</fullName>
    </submittedName>
</protein>
<dbReference type="PANTHER" id="PTHR45947">
    <property type="entry name" value="SULFOQUINOVOSYL TRANSFERASE SQD2"/>
    <property type="match status" value="1"/>
</dbReference>